<evidence type="ECO:0000313" key="2">
    <source>
        <dbReference type="Proteomes" id="UP000004622"/>
    </source>
</evidence>
<evidence type="ECO:0000313" key="1">
    <source>
        <dbReference type="EMBL" id="EIM77323.1"/>
    </source>
</evidence>
<dbReference type="Pfam" id="PF06037">
    <property type="entry name" value="DUF922"/>
    <property type="match status" value="1"/>
</dbReference>
<protein>
    <recommendedName>
        <fullName evidence="3">Peptidase</fullName>
    </recommendedName>
</protein>
<dbReference type="PATRIC" id="fig|1189611.3.peg.511"/>
<dbReference type="InterPro" id="IPR010321">
    <property type="entry name" value="DUF922"/>
</dbReference>
<organism evidence="1 2">
    <name type="scientific">Nitratireductor aquibiodomus RA22</name>
    <dbReference type="NCBI Taxonomy" id="1189611"/>
    <lineage>
        <taxon>Bacteria</taxon>
        <taxon>Pseudomonadati</taxon>
        <taxon>Pseudomonadota</taxon>
        <taxon>Alphaproteobacteria</taxon>
        <taxon>Hyphomicrobiales</taxon>
        <taxon>Phyllobacteriaceae</taxon>
        <taxon>Nitratireductor</taxon>
    </lineage>
</organism>
<comment type="caution">
    <text evidence="1">The sequence shown here is derived from an EMBL/GenBank/DDBJ whole genome shotgun (WGS) entry which is preliminary data.</text>
</comment>
<evidence type="ECO:0008006" key="3">
    <source>
        <dbReference type="Google" id="ProtNLM"/>
    </source>
</evidence>
<dbReference type="Proteomes" id="UP000004622">
    <property type="component" value="Unassembled WGS sequence"/>
</dbReference>
<gene>
    <name evidence="1" type="ORF">A33O_02513</name>
</gene>
<name>I5C671_9HYPH</name>
<accession>I5C671</accession>
<dbReference type="AlphaFoldDB" id="I5C671"/>
<dbReference type="STRING" id="204799.GCA_001696575_00694"/>
<proteinExistence type="predicted"/>
<sequence>MRLIAAKINRNVFDRSNRKPEAPGLSSRNRRRRVKIGDIMRRITLTLALLALGTFPTASADISRTYSYFSIGGKTLSEIEEQLRSRGPHVQSTGQRHPGATRMEFKTRITYEEENRRCRIANVRVSVKARVFLPRWRNRRSAGPETALIWDTLSKDIKRHEESHLGIAKRYALSIENGIGNLAPRSSCEALQARAEQVTQKNLEEHDAAQARFDRIESGNFEWRLMRLLNYRLEQLEKGRNPG</sequence>
<dbReference type="EMBL" id="AJXZ01000005">
    <property type="protein sequence ID" value="EIM77323.1"/>
    <property type="molecule type" value="Genomic_DNA"/>
</dbReference>
<reference evidence="1 2" key="1">
    <citation type="journal article" date="2012" name="J. Bacteriol.">
        <title>Genome Sequence of Nitratireductor aquibiodomus Strain RA22.</title>
        <authorList>
            <person name="Singh A."/>
            <person name="Jangir P.K."/>
            <person name="Kumari C."/>
            <person name="Sharma R."/>
        </authorList>
    </citation>
    <scope>NUCLEOTIDE SEQUENCE [LARGE SCALE GENOMIC DNA]</scope>
    <source>
        <strain evidence="1 2">RA22</strain>
    </source>
</reference>